<reference evidence="2 3" key="1">
    <citation type="journal article" date="2011" name="Stand. Genomic Sci.">
        <title>Complete genome sequence of Nitratifractor salsuginis type strain (E9I37-1).</title>
        <authorList>
            <person name="Anderson I."/>
            <person name="Sikorski J."/>
            <person name="Zeytun A."/>
            <person name="Nolan M."/>
            <person name="Lapidus A."/>
            <person name="Lucas S."/>
            <person name="Hammon N."/>
            <person name="Deshpande S."/>
            <person name="Cheng J.F."/>
            <person name="Tapia R."/>
            <person name="Han C."/>
            <person name="Goodwin L."/>
            <person name="Pitluck S."/>
            <person name="Liolios K."/>
            <person name="Pagani I."/>
            <person name="Ivanova N."/>
            <person name="Huntemann M."/>
            <person name="Mavromatis K."/>
            <person name="Ovchinikova G."/>
            <person name="Pati A."/>
            <person name="Chen A."/>
            <person name="Palaniappan K."/>
            <person name="Land M."/>
            <person name="Hauser L."/>
            <person name="Brambilla E.M."/>
            <person name="Ngatchou-Djao O.D."/>
            <person name="Rohde M."/>
            <person name="Tindall B.J."/>
            <person name="Goker M."/>
            <person name="Detter J.C."/>
            <person name="Woyke T."/>
            <person name="Bristow J."/>
            <person name="Eisen J.A."/>
            <person name="Markowitz V."/>
            <person name="Hugenholtz P."/>
            <person name="Klenk H.P."/>
            <person name="Kyrpides N.C."/>
        </authorList>
    </citation>
    <scope>NUCLEOTIDE SEQUENCE [LARGE SCALE GENOMIC DNA]</scope>
    <source>
        <strain evidence="3">DSM 16511 / JCM 12458 / E9I37-1</strain>
    </source>
</reference>
<dbReference type="EMBL" id="CP002452">
    <property type="protein sequence ID" value="ADV47303.1"/>
    <property type="molecule type" value="Genomic_DNA"/>
</dbReference>
<evidence type="ECO:0000313" key="2">
    <source>
        <dbReference type="EMBL" id="ADV47303.1"/>
    </source>
</evidence>
<evidence type="ECO:0000313" key="3">
    <source>
        <dbReference type="Proteomes" id="UP000008633"/>
    </source>
</evidence>
<sequence length="110" mass="13023">MKNLVEYLASSGVICRRLEEVTPQQLGSRKRVKIYRGVGTDDYYCMILVLRKKSRILRKEAEELEELHRRLEEKMKAKVKKLYLLYHAPLCSKAKAWLSERGWRLMALPD</sequence>
<keyword evidence="1" id="KW-0175">Coiled coil</keyword>
<accession>E6X390</accession>
<dbReference type="RefSeq" id="WP_013554988.1">
    <property type="nucleotide sequence ID" value="NC_014935.1"/>
</dbReference>
<dbReference type="Proteomes" id="UP000008633">
    <property type="component" value="Chromosome"/>
</dbReference>
<dbReference type="OrthoDB" id="5339798at2"/>
<feature type="coiled-coil region" evidence="1">
    <location>
        <begin position="47"/>
        <end position="81"/>
    </location>
</feature>
<keyword evidence="3" id="KW-1185">Reference proteome</keyword>
<organism evidence="2 3">
    <name type="scientific">Nitratifractor salsuginis (strain DSM 16511 / JCM 12458 / E9I37-1)</name>
    <dbReference type="NCBI Taxonomy" id="749222"/>
    <lineage>
        <taxon>Bacteria</taxon>
        <taxon>Pseudomonadati</taxon>
        <taxon>Campylobacterota</taxon>
        <taxon>Epsilonproteobacteria</taxon>
        <taxon>Campylobacterales</taxon>
        <taxon>Sulfurovaceae</taxon>
        <taxon>Nitratifractor</taxon>
    </lineage>
</organism>
<dbReference type="AlphaFoldDB" id="E6X390"/>
<dbReference type="HOGENOM" id="CLU_172378_1_0_7"/>
<reference evidence="3" key="2">
    <citation type="submission" date="2011-01" db="EMBL/GenBank/DDBJ databases">
        <title>The complete genome of Nitratifractor salsuginis DSM 16511.</title>
        <authorList>
            <consortium name="US DOE Joint Genome Institute (JGI-PGF)"/>
            <person name="Lucas S."/>
            <person name="Copeland A."/>
            <person name="Lapidus A."/>
            <person name="Bruce D."/>
            <person name="Goodwin L."/>
            <person name="Pitluck S."/>
            <person name="Kyrpides N."/>
            <person name="Mavromatis K."/>
            <person name="Ivanova N."/>
            <person name="Mikhailova N."/>
            <person name="Zeytun A."/>
            <person name="Detter J.C."/>
            <person name="Tapia R."/>
            <person name="Han C."/>
            <person name="Land M."/>
            <person name="Hauser L."/>
            <person name="Markowitz V."/>
            <person name="Cheng J.-F."/>
            <person name="Hugenholtz P."/>
            <person name="Woyke T."/>
            <person name="Wu D."/>
            <person name="Tindall B."/>
            <person name="Schuetze A."/>
            <person name="Brambilla E."/>
            <person name="Klenk H.-P."/>
            <person name="Eisen J.A."/>
        </authorList>
    </citation>
    <scope>NUCLEOTIDE SEQUENCE [LARGE SCALE GENOMIC DNA]</scope>
    <source>
        <strain evidence="3">DSM 16511 / JCM 12458 / E9I37-1</strain>
    </source>
</reference>
<dbReference type="eggNOG" id="ENOG5032JEZ">
    <property type="taxonomic scope" value="Bacteria"/>
</dbReference>
<evidence type="ECO:0000256" key="1">
    <source>
        <dbReference type="SAM" id="Coils"/>
    </source>
</evidence>
<dbReference type="KEGG" id="nsa:Nitsa_2062"/>
<name>E6X390_NITSE</name>
<proteinExistence type="predicted"/>
<gene>
    <name evidence="2" type="ordered locus">Nitsa_2062</name>
</gene>
<protein>
    <submittedName>
        <fullName evidence="2">Uncharacterized protein</fullName>
    </submittedName>
</protein>